<evidence type="ECO:0000313" key="11">
    <source>
        <dbReference type="Proteomes" id="UP001527099"/>
    </source>
</evidence>
<accession>A0ABT4GJL6</accession>
<evidence type="ECO:0000256" key="1">
    <source>
        <dbReference type="ARBA" id="ARBA00004651"/>
    </source>
</evidence>
<dbReference type="PANTHER" id="PTHR30294:SF38">
    <property type="entry name" value="TRANSPORT PERMEASE PROTEIN"/>
    <property type="match status" value="1"/>
</dbReference>
<dbReference type="RefSeq" id="WP_268617391.1">
    <property type="nucleotide sequence ID" value="NZ_JAMDMX010000091.1"/>
</dbReference>
<name>A0ABT4GJL6_9BACL</name>
<evidence type="ECO:0000256" key="8">
    <source>
        <dbReference type="SAM" id="Phobius"/>
    </source>
</evidence>
<feature type="transmembrane region" description="Helical" evidence="8">
    <location>
        <begin position="155"/>
        <end position="177"/>
    </location>
</feature>
<organism evidence="10 11">
    <name type="scientific">Paenibacillus alginolyticus</name>
    <dbReference type="NCBI Taxonomy" id="59839"/>
    <lineage>
        <taxon>Bacteria</taxon>
        <taxon>Bacillati</taxon>
        <taxon>Bacillota</taxon>
        <taxon>Bacilli</taxon>
        <taxon>Bacillales</taxon>
        <taxon>Paenibacillaceae</taxon>
        <taxon>Paenibacillus</taxon>
    </lineage>
</organism>
<evidence type="ECO:0000259" key="9">
    <source>
        <dbReference type="PROSITE" id="PS51012"/>
    </source>
</evidence>
<dbReference type="EMBL" id="JAMDMX010000091">
    <property type="protein sequence ID" value="MCY9696234.1"/>
    <property type="molecule type" value="Genomic_DNA"/>
</dbReference>
<evidence type="ECO:0000313" key="10">
    <source>
        <dbReference type="EMBL" id="MCY9696234.1"/>
    </source>
</evidence>
<feature type="transmembrane region" description="Helical" evidence="8">
    <location>
        <begin position="233"/>
        <end position="258"/>
    </location>
</feature>
<evidence type="ECO:0000256" key="5">
    <source>
        <dbReference type="ARBA" id="ARBA00022692"/>
    </source>
</evidence>
<dbReference type="Proteomes" id="UP001527099">
    <property type="component" value="Unassembled WGS sequence"/>
</dbReference>
<comment type="similarity">
    <text evidence="2">Belongs to the ABC-2 integral membrane protein family.</text>
</comment>
<reference evidence="10 11" key="1">
    <citation type="submission" date="2022-05" db="EMBL/GenBank/DDBJ databases">
        <title>Genome Sequencing of Bee-Associated Microbes.</title>
        <authorList>
            <person name="Dunlap C."/>
        </authorList>
    </citation>
    <scope>NUCLEOTIDE SEQUENCE [LARGE SCALE GENOMIC DNA]</scope>
    <source>
        <strain evidence="10 11">NRRL B-14421</strain>
    </source>
</reference>
<feature type="transmembrane region" description="Helical" evidence="8">
    <location>
        <begin position="21"/>
        <end position="39"/>
    </location>
</feature>
<keyword evidence="3" id="KW-0813">Transport</keyword>
<feature type="transmembrane region" description="Helical" evidence="8">
    <location>
        <begin position="198"/>
        <end position="221"/>
    </location>
</feature>
<keyword evidence="6 8" id="KW-1133">Transmembrane helix</keyword>
<dbReference type="InterPro" id="IPR013525">
    <property type="entry name" value="ABC2_TM"/>
</dbReference>
<evidence type="ECO:0000256" key="4">
    <source>
        <dbReference type="ARBA" id="ARBA00022475"/>
    </source>
</evidence>
<dbReference type="PANTHER" id="PTHR30294">
    <property type="entry name" value="MEMBRANE COMPONENT OF ABC TRANSPORTER YHHJ-RELATED"/>
    <property type="match status" value="1"/>
</dbReference>
<evidence type="ECO:0000256" key="7">
    <source>
        <dbReference type="ARBA" id="ARBA00023136"/>
    </source>
</evidence>
<dbReference type="PROSITE" id="PS51012">
    <property type="entry name" value="ABC_TM2"/>
    <property type="match status" value="1"/>
</dbReference>
<protein>
    <submittedName>
        <fullName evidence="10">ABC transporter permease</fullName>
    </submittedName>
</protein>
<evidence type="ECO:0000256" key="2">
    <source>
        <dbReference type="ARBA" id="ARBA00007783"/>
    </source>
</evidence>
<feature type="domain" description="ABC transmembrane type-2" evidence="9">
    <location>
        <begin position="112"/>
        <end position="345"/>
    </location>
</feature>
<keyword evidence="7 8" id="KW-0472">Membrane</keyword>
<evidence type="ECO:0000256" key="6">
    <source>
        <dbReference type="ARBA" id="ARBA00022989"/>
    </source>
</evidence>
<dbReference type="Pfam" id="PF12698">
    <property type="entry name" value="ABC2_membrane_3"/>
    <property type="match status" value="1"/>
</dbReference>
<keyword evidence="4" id="KW-1003">Cell membrane</keyword>
<comment type="caution">
    <text evidence="10">The sequence shown here is derived from an EMBL/GenBank/DDBJ whole genome shotgun (WGS) entry which is preliminary data.</text>
</comment>
<sequence>MRIRAIVIRILRQFFHDKRTLMMMLVAPMLILFMMSLVFNGNTYVPKLGAVNLPAPIIQKLQDQNAEVKVYTAEEAQTELEAVHLDAIISMNGAAPQVTLEGSDPSKNKAVLFLLQKAIQSVAPVSSNTNSSSNIQAPTITYLHGSSDMAAFDNFGPVLIGFFVFFFVFLLSGVSFLRERTGGTLERLLATPLRRWEIVVGYILGFGIFTTLQATLIAWFATSVLGLMMVGSFWYVLLITVLLALAALSLGTLISAFANNEFQMIQFIPLIIVPQVFFSGLFSLDTMSVYLRWIGVIMPLKYGADALRNIMIRGAGWDRIWLDVLVLAAFTICFMILNIVALRKHRKI</sequence>
<comment type="subcellular location">
    <subcellularLocation>
        <location evidence="1">Cell membrane</location>
        <topology evidence="1">Multi-pass membrane protein</topology>
    </subcellularLocation>
</comment>
<feature type="transmembrane region" description="Helical" evidence="8">
    <location>
        <begin position="320"/>
        <end position="342"/>
    </location>
</feature>
<dbReference type="InterPro" id="IPR051449">
    <property type="entry name" value="ABC-2_transporter_component"/>
</dbReference>
<keyword evidence="5 8" id="KW-0812">Transmembrane</keyword>
<feature type="transmembrane region" description="Helical" evidence="8">
    <location>
        <begin position="270"/>
        <end position="291"/>
    </location>
</feature>
<gene>
    <name evidence="10" type="ORF">M5X19_25535</name>
</gene>
<dbReference type="InterPro" id="IPR047817">
    <property type="entry name" value="ABC2_TM_bact-type"/>
</dbReference>
<keyword evidence="11" id="KW-1185">Reference proteome</keyword>
<proteinExistence type="inferred from homology"/>
<evidence type="ECO:0000256" key="3">
    <source>
        <dbReference type="ARBA" id="ARBA00022448"/>
    </source>
</evidence>